<gene>
    <name evidence="16" type="ORF">BJG266_LOCUS32794</name>
</gene>
<protein>
    <recommendedName>
        <fullName evidence="3">non-specific serine/threonine protein kinase</fullName>
        <ecNumber evidence="3">2.7.11.1</ecNumber>
    </recommendedName>
</protein>
<evidence type="ECO:0000256" key="12">
    <source>
        <dbReference type="ARBA" id="ARBA00048679"/>
    </source>
</evidence>
<dbReference type="Proteomes" id="UP000663877">
    <property type="component" value="Unassembled WGS sequence"/>
</dbReference>
<feature type="domain" description="Protein kinase" evidence="15">
    <location>
        <begin position="23"/>
        <end position="298"/>
    </location>
</feature>
<dbReference type="SUPFAM" id="SSF56112">
    <property type="entry name" value="Protein kinase-like (PK-like)"/>
    <property type="match status" value="1"/>
</dbReference>
<evidence type="ECO:0000259" key="15">
    <source>
        <dbReference type="PROSITE" id="PS50011"/>
    </source>
</evidence>
<dbReference type="InterPro" id="IPR017441">
    <property type="entry name" value="Protein_kinase_ATP_BS"/>
</dbReference>
<keyword evidence="5" id="KW-0723">Serine/threonine-protein kinase</keyword>
<comment type="similarity">
    <text evidence="2">Belongs to the protein kinase superfamily. STE Ser/Thr protein kinase family. STE20 subfamily.</text>
</comment>
<dbReference type="InterPro" id="IPR047173">
    <property type="entry name" value="STRAD_A/B-like"/>
</dbReference>
<keyword evidence="8 13" id="KW-0547">Nucleotide-binding</keyword>
<dbReference type="GO" id="GO:0004674">
    <property type="term" value="F:protein serine/threonine kinase activity"/>
    <property type="evidence" value="ECO:0007669"/>
    <property type="project" value="UniProtKB-KW"/>
</dbReference>
<dbReference type="GO" id="GO:0006611">
    <property type="term" value="P:protein export from nucleus"/>
    <property type="evidence" value="ECO:0007669"/>
    <property type="project" value="TreeGrafter"/>
</dbReference>
<dbReference type="InterPro" id="IPR011009">
    <property type="entry name" value="Kinase-like_dom_sf"/>
</dbReference>
<dbReference type="AlphaFoldDB" id="A0A815E623"/>
<feature type="non-terminal residue" evidence="16">
    <location>
        <position position="1"/>
    </location>
</feature>
<reference evidence="16" key="1">
    <citation type="submission" date="2021-02" db="EMBL/GenBank/DDBJ databases">
        <authorList>
            <person name="Nowell W R."/>
        </authorList>
    </citation>
    <scope>NUCLEOTIDE SEQUENCE</scope>
</reference>
<evidence type="ECO:0000256" key="7">
    <source>
        <dbReference type="ARBA" id="ARBA00022679"/>
    </source>
</evidence>
<dbReference type="Pfam" id="PF00069">
    <property type="entry name" value="Pkinase"/>
    <property type="match status" value="1"/>
</dbReference>
<dbReference type="Gene3D" id="3.10.20.90">
    <property type="entry name" value="Phosphatidylinositol 3-kinase Catalytic Subunit, Chain A, domain 1"/>
    <property type="match status" value="1"/>
</dbReference>
<keyword evidence="9" id="KW-0418">Kinase</keyword>
<dbReference type="Pfam" id="PF12202">
    <property type="entry name" value="OSR1_C"/>
    <property type="match status" value="1"/>
</dbReference>
<dbReference type="GO" id="GO:1902554">
    <property type="term" value="C:serine/threonine protein kinase complex"/>
    <property type="evidence" value="ECO:0007669"/>
    <property type="project" value="TreeGrafter"/>
</dbReference>
<sequence length="521" mass="57922">IMAEGGDIHQESRAKWPISADDYELGEIIGRGATALVQAATVKKTKERVAVKRINLDRCNTSLEELLKEIQVMSQCQNENVVRFNTSFVVGEELWLIMKLLDGGSLLDVIRYTMQRGNCRNGVLDEVAIATVLREVIKGLDYFHSNGHIHRDIKAGNILLGTDGSVQIADFGVSAFIASGGDITRDKQRHTFVGTPCWMAPEVMEQQPTGYDTKADIWSFGILAIELATGTAPYHKYPPMKVLIMTLQNEPPTLEICAEDRDQYKQYSKTFGKMIEQCLQKNPADRPTAKQLLKHDFFKKAKDRSYIAKHLALKFQDRKKMEEKTINRRKPTSVRAVRLSDSGEWKFSSGSDDEGASGNEATTTSGDDAANKLKNLENQTVKNMGDLIEKNDSAIKSTTHSNESTSQASVSDVTTGIKELSTDNNQVLKFTLRIRNIQGDLHDIKFEFNKVTETVPDVVSEMVLAHLIDERDAHSVTSTMTQLVENPSLTTATFALASYVDPTQPADDKLLIGFAQLSLNT</sequence>
<keyword evidence="4" id="KW-0963">Cytoplasm</keyword>
<dbReference type="PROSITE" id="PS00107">
    <property type="entry name" value="PROTEIN_KINASE_ATP"/>
    <property type="match status" value="1"/>
</dbReference>
<evidence type="ECO:0000256" key="9">
    <source>
        <dbReference type="ARBA" id="ARBA00022777"/>
    </source>
</evidence>
<evidence type="ECO:0000256" key="13">
    <source>
        <dbReference type="PROSITE-ProRule" id="PRU10141"/>
    </source>
</evidence>
<comment type="subcellular location">
    <subcellularLocation>
        <location evidence="1">Cytoplasm</location>
    </subcellularLocation>
</comment>
<comment type="catalytic activity">
    <reaction evidence="12">
        <text>L-seryl-[protein] + ATP = O-phospho-L-seryl-[protein] + ADP + H(+)</text>
        <dbReference type="Rhea" id="RHEA:17989"/>
        <dbReference type="Rhea" id="RHEA-COMP:9863"/>
        <dbReference type="Rhea" id="RHEA-COMP:11604"/>
        <dbReference type="ChEBI" id="CHEBI:15378"/>
        <dbReference type="ChEBI" id="CHEBI:29999"/>
        <dbReference type="ChEBI" id="CHEBI:30616"/>
        <dbReference type="ChEBI" id="CHEBI:83421"/>
        <dbReference type="ChEBI" id="CHEBI:456216"/>
        <dbReference type="EC" id="2.7.11.1"/>
    </reaction>
</comment>
<keyword evidence="10 13" id="KW-0067">ATP-binding</keyword>
<dbReference type="FunFam" id="3.30.200.20:FF:000114">
    <property type="entry name" value="serine/threonine-protein kinase OSR1 isoform X1"/>
    <property type="match status" value="1"/>
</dbReference>
<evidence type="ECO:0000256" key="11">
    <source>
        <dbReference type="ARBA" id="ARBA00047899"/>
    </source>
</evidence>
<evidence type="ECO:0000256" key="14">
    <source>
        <dbReference type="SAM" id="MobiDB-lite"/>
    </source>
</evidence>
<dbReference type="Gene3D" id="3.30.200.20">
    <property type="entry name" value="Phosphorylase Kinase, domain 1"/>
    <property type="match status" value="1"/>
</dbReference>
<feature type="binding site" evidence="13">
    <location>
        <position position="52"/>
    </location>
    <ligand>
        <name>ATP</name>
        <dbReference type="ChEBI" id="CHEBI:30616"/>
    </ligand>
</feature>
<dbReference type="GO" id="GO:0005524">
    <property type="term" value="F:ATP binding"/>
    <property type="evidence" value="ECO:0007669"/>
    <property type="project" value="UniProtKB-UniRule"/>
</dbReference>
<organism evidence="16 17">
    <name type="scientific">Adineta steineri</name>
    <dbReference type="NCBI Taxonomy" id="433720"/>
    <lineage>
        <taxon>Eukaryota</taxon>
        <taxon>Metazoa</taxon>
        <taxon>Spiralia</taxon>
        <taxon>Gnathifera</taxon>
        <taxon>Rotifera</taxon>
        <taxon>Eurotatoria</taxon>
        <taxon>Bdelloidea</taxon>
        <taxon>Adinetida</taxon>
        <taxon>Adinetidae</taxon>
        <taxon>Adineta</taxon>
    </lineage>
</organism>
<dbReference type="InterPro" id="IPR000719">
    <property type="entry name" value="Prot_kinase_dom"/>
</dbReference>
<keyword evidence="7" id="KW-0808">Transferase</keyword>
<proteinExistence type="inferred from homology"/>
<comment type="catalytic activity">
    <reaction evidence="11">
        <text>L-threonyl-[protein] + ATP = O-phospho-L-threonyl-[protein] + ADP + H(+)</text>
        <dbReference type="Rhea" id="RHEA:46608"/>
        <dbReference type="Rhea" id="RHEA-COMP:11060"/>
        <dbReference type="Rhea" id="RHEA-COMP:11605"/>
        <dbReference type="ChEBI" id="CHEBI:15378"/>
        <dbReference type="ChEBI" id="CHEBI:30013"/>
        <dbReference type="ChEBI" id="CHEBI:30616"/>
        <dbReference type="ChEBI" id="CHEBI:61977"/>
        <dbReference type="ChEBI" id="CHEBI:456216"/>
        <dbReference type="EC" id="2.7.11.1"/>
    </reaction>
</comment>
<evidence type="ECO:0000256" key="8">
    <source>
        <dbReference type="ARBA" id="ARBA00022741"/>
    </source>
</evidence>
<dbReference type="EMBL" id="CAJNOI010000577">
    <property type="protein sequence ID" value="CAF1310627.1"/>
    <property type="molecule type" value="Genomic_DNA"/>
</dbReference>
<feature type="region of interest" description="Disordered" evidence="14">
    <location>
        <begin position="345"/>
        <end position="372"/>
    </location>
</feature>
<comment type="caution">
    <text evidence="16">The sequence shown here is derived from an EMBL/GenBank/DDBJ whole genome shotgun (WGS) entry which is preliminary data.</text>
</comment>
<evidence type="ECO:0000256" key="5">
    <source>
        <dbReference type="ARBA" id="ARBA00022527"/>
    </source>
</evidence>
<evidence type="ECO:0000313" key="17">
    <source>
        <dbReference type="Proteomes" id="UP000663877"/>
    </source>
</evidence>
<dbReference type="EC" id="2.7.11.1" evidence="3"/>
<keyword evidence="6" id="KW-0597">Phosphoprotein</keyword>
<evidence type="ECO:0000256" key="3">
    <source>
        <dbReference type="ARBA" id="ARBA00012513"/>
    </source>
</evidence>
<name>A0A815E623_9BILA</name>
<evidence type="ECO:0000256" key="6">
    <source>
        <dbReference type="ARBA" id="ARBA00022553"/>
    </source>
</evidence>
<evidence type="ECO:0000256" key="4">
    <source>
        <dbReference type="ARBA" id="ARBA00022490"/>
    </source>
</evidence>
<dbReference type="InterPro" id="IPR024678">
    <property type="entry name" value="Kinase_OSR1/WNK_CCT"/>
</dbReference>
<evidence type="ECO:0000256" key="2">
    <source>
        <dbReference type="ARBA" id="ARBA00008874"/>
    </source>
</evidence>
<accession>A0A815E623</accession>
<dbReference type="GO" id="GO:0043539">
    <property type="term" value="F:protein serine/threonine kinase activator activity"/>
    <property type="evidence" value="ECO:0007669"/>
    <property type="project" value="InterPro"/>
</dbReference>
<dbReference type="PROSITE" id="PS50011">
    <property type="entry name" value="PROTEIN_KINASE_DOM"/>
    <property type="match status" value="1"/>
</dbReference>
<dbReference type="PANTHER" id="PTHR48014:SF21">
    <property type="entry name" value="SERINE_THREONINE-PROTEIN KINASE FRAY2"/>
    <property type="match status" value="1"/>
</dbReference>
<evidence type="ECO:0000256" key="10">
    <source>
        <dbReference type="ARBA" id="ARBA00022840"/>
    </source>
</evidence>
<dbReference type="PANTHER" id="PTHR48014">
    <property type="entry name" value="SERINE/THREONINE-PROTEIN KINASE FRAY2"/>
    <property type="match status" value="1"/>
</dbReference>
<dbReference type="GO" id="GO:0005737">
    <property type="term" value="C:cytoplasm"/>
    <property type="evidence" value="ECO:0007669"/>
    <property type="project" value="UniProtKB-SubCell"/>
</dbReference>
<dbReference type="SMART" id="SM00220">
    <property type="entry name" value="S_TKc"/>
    <property type="match status" value="1"/>
</dbReference>
<dbReference type="Gene3D" id="1.10.510.10">
    <property type="entry name" value="Transferase(Phosphotransferase) domain 1"/>
    <property type="match status" value="1"/>
</dbReference>
<evidence type="ECO:0000256" key="1">
    <source>
        <dbReference type="ARBA" id="ARBA00004496"/>
    </source>
</evidence>
<dbReference type="FunFam" id="1.10.510.10:FF:000068">
    <property type="entry name" value="STE20/SPS1-related proline-alanine-rich protein kinase"/>
    <property type="match status" value="1"/>
</dbReference>
<dbReference type="CDD" id="cd06610">
    <property type="entry name" value="STKc_OSR1_SPAK"/>
    <property type="match status" value="1"/>
</dbReference>
<evidence type="ECO:0000313" key="16">
    <source>
        <dbReference type="EMBL" id="CAF1310627.1"/>
    </source>
</evidence>